<dbReference type="SUPFAM" id="SSF109604">
    <property type="entry name" value="HD-domain/PDEase-like"/>
    <property type="match status" value="1"/>
</dbReference>
<dbReference type="GO" id="GO:0051607">
    <property type="term" value="P:defense response to virus"/>
    <property type="evidence" value="ECO:0007669"/>
    <property type="project" value="UniProtKB-KW"/>
</dbReference>
<evidence type="ECO:0000259" key="10">
    <source>
        <dbReference type="PROSITE" id="PS51643"/>
    </source>
</evidence>
<feature type="domain" description="HD Cas3-type" evidence="10">
    <location>
        <begin position="765"/>
        <end position="969"/>
    </location>
</feature>
<gene>
    <name evidence="11" type="primary">cas3u</name>
    <name evidence="11" type="ORF">VCB98_13335</name>
</gene>
<sequence length="1320" mass="147974">MARYPKFSEFFEGLWGYSPFPWQSMLADKLMSGEWPRALDLPTAAGKTACIDIAIWALSTQADRQTWERTAPRRIWFVVDRRIVVDEAFERAREIARRLQGATDGPLKAVADRLRKVSGVDPDRGRPLATARLRGGALRDDGWARLPSQPAVITSTVDQIGSRLLFRGYGHSSLTAPIFAGLAAHDSLVILDEAHLSAPFLETLRAIERFRGETWAEEPIRTPFAFTMLSATPPSDVAESERFPGRDRNIALDHPELDKRLCATKLAELIELKGRRDREDPLVTEATALATAYALDDGHERVAIVVNRVGTAQAIATTLRSHVGDSANVVLLTGRLRPLDRDYLLAQWQPVLRSNMPSEPDRPVIVVATQTIEVGADFSFSALITEAASLDALRQRFGRLNRLGKPGTAPGAVLIRAEQKKSKNPDPVYGEAIAQCWQWLENHAQEAGAGKRKTRVIDFGVAALDDELTDGEDVSPCLAPVSSAPTLLPAHLDLLCQTAPQPAIQPDISMYLHGTDRGTPEVRVIWRADLDERNRDMWGETIALCPPNSRETLTVPLYRLRQWLAERESVDDSADVEGTAEEGHMHKISDLCCPVLVWSGRDQYRVCTRASELRPNDLVVLPAGYGMDGLGQLPANNDGIDIWEQSHEASGRPATVRLHRNVLNPWLDCPPLKELLRLAESPNWDEDEVQKSISALLIYIPLNERDAPAPPLWLLKLMDRARKGRIETHPDDGLIVIGPDNDRSNLKETSEEQDFFADDDDLLSAADREVPLDIHSELVEKSAELLGKKCLPDDLLQPLKAAAYWHDVGKLDERFQLLLRQGDELRVATEVPLAKSRYIPRSPQRRSYLREVASLPESFRHEMLSLQLAERYAPRSGNESADDLLLHCVASHHGHGRPFAPVVPDPLPEAVHGAHDGIEISLDAETRSRLPAPHNLGSRTGDRFWRLTRRYGWWGLAYLEGILRLADWYGSRLTKGDASERKTTSRTISAYGPAGQEGGRILLPGIDGTNPLGFLAALGTLATLHAGGRKNARLHWEQHFTWSPTLSGTDLDDRESLVAELTNLLKEEKRREINIGVSQDAHKRVIDCDAEHYRNIATRMLEQSDWKNRTSVDFIASFASDACIDQDGRGKPYTNSRKQPKLEDTPFQFVRGGGHQYFLGTVHQLIEVVSPDRIKNVLFDPWRYEDEKLSMRWDPTEDRRYALMDRNPTAHDNKPRTIWMANLLAYRALTLFTSAPAHHGLATTGWSRHGKQECFTWPLWSQPIGLDTIHSVLLLPELYQIHPDRRELKERGIPMAFRSRRIRVGSGANFKLNFSPARSI</sequence>
<dbReference type="SMART" id="SM00487">
    <property type="entry name" value="DEXDc"/>
    <property type="match status" value="1"/>
</dbReference>
<accession>A0AAP6MKS5</accession>
<keyword evidence="7" id="KW-0067">ATP-binding</keyword>
<keyword evidence="8" id="KW-0051">Antiviral defense</keyword>
<evidence type="ECO:0000313" key="12">
    <source>
        <dbReference type="Proteomes" id="UP001302316"/>
    </source>
</evidence>
<evidence type="ECO:0000256" key="6">
    <source>
        <dbReference type="ARBA" id="ARBA00022806"/>
    </source>
</evidence>
<dbReference type="PROSITE" id="PS51643">
    <property type="entry name" value="HD_CAS3"/>
    <property type="match status" value="1"/>
</dbReference>
<keyword evidence="6" id="KW-0347">Helicase</keyword>
<dbReference type="InterPro" id="IPR038257">
    <property type="entry name" value="CRISPR-assoc_Cas3_HD_sf"/>
</dbReference>
<keyword evidence="4" id="KW-0547">Nucleotide-binding</keyword>
<dbReference type="Pfam" id="PF18019">
    <property type="entry name" value="Cas3_HD"/>
    <property type="match status" value="1"/>
</dbReference>
<evidence type="ECO:0000256" key="8">
    <source>
        <dbReference type="ARBA" id="ARBA00023118"/>
    </source>
</evidence>
<name>A0AAP6MKS5_9GAMM</name>
<keyword evidence="5" id="KW-0378">Hydrolase</keyword>
<evidence type="ECO:0000256" key="5">
    <source>
        <dbReference type="ARBA" id="ARBA00022801"/>
    </source>
</evidence>
<keyword evidence="3" id="KW-0479">Metal-binding</keyword>
<protein>
    <submittedName>
        <fullName evidence="11">Type I-U CRISPR-associated helicase/endonuclease Cas3</fullName>
    </submittedName>
</protein>
<dbReference type="InterPro" id="IPR006483">
    <property type="entry name" value="CRISPR-assoc_Cas3_HD"/>
</dbReference>
<dbReference type="SMART" id="SM00490">
    <property type="entry name" value="HELICc"/>
    <property type="match status" value="1"/>
</dbReference>
<dbReference type="Pfam" id="PF22590">
    <property type="entry name" value="Cas3-like_C_2"/>
    <property type="match status" value="1"/>
</dbReference>
<dbReference type="NCBIfam" id="TIGR01596">
    <property type="entry name" value="cas3_HD"/>
    <property type="match status" value="1"/>
</dbReference>
<evidence type="ECO:0000259" key="9">
    <source>
        <dbReference type="PROSITE" id="PS51192"/>
    </source>
</evidence>
<keyword evidence="12" id="KW-1185">Reference proteome</keyword>
<dbReference type="InterPro" id="IPR001650">
    <property type="entry name" value="Helicase_C-like"/>
</dbReference>
<organism evidence="11 12">
    <name type="scientific">Natronospira elongata</name>
    <dbReference type="NCBI Taxonomy" id="3110268"/>
    <lineage>
        <taxon>Bacteria</taxon>
        <taxon>Pseudomonadati</taxon>
        <taxon>Pseudomonadota</taxon>
        <taxon>Gammaproteobacteria</taxon>
        <taxon>Natronospirales</taxon>
        <taxon>Natronospiraceae</taxon>
        <taxon>Natronospira</taxon>
    </lineage>
</organism>
<evidence type="ECO:0000256" key="1">
    <source>
        <dbReference type="ARBA" id="ARBA00006847"/>
    </source>
</evidence>
<reference evidence="11 12" key="1">
    <citation type="submission" date="2023-12" db="EMBL/GenBank/DDBJ databases">
        <title>Whole-genome sequencing of halo(alkali)philic microorganisms from hypersaline lakes.</title>
        <authorList>
            <person name="Sorokin D.Y."/>
            <person name="Merkel A.Y."/>
            <person name="Messina E."/>
            <person name="Yakimov M."/>
        </authorList>
    </citation>
    <scope>NUCLEOTIDE SEQUENCE [LARGE SCALE GENOMIC DNA]</scope>
    <source>
        <strain evidence="11 12">AB-CW1</strain>
    </source>
</reference>
<dbReference type="InterPro" id="IPR014001">
    <property type="entry name" value="Helicase_ATP-bd"/>
</dbReference>
<comment type="similarity">
    <text evidence="2">In the central section; belongs to the CRISPR-associated helicase Cas3 family.</text>
</comment>
<proteinExistence type="inferred from homology"/>
<dbReference type="PROSITE" id="PS51192">
    <property type="entry name" value="HELICASE_ATP_BIND_1"/>
    <property type="match status" value="1"/>
</dbReference>
<dbReference type="Proteomes" id="UP001302316">
    <property type="component" value="Unassembled WGS sequence"/>
</dbReference>
<evidence type="ECO:0000313" key="11">
    <source>
        <dbReference type="EMBL" id="MEA5446804.1"/>
    </source>
</evidence>
<dbReference type="InterPro" id="IPR054712">
    <property type="entry name" value="Cas3-like_dom"/>
</dbReference>
<comment type="caution">
    <text evidence="11">The sequence shown here is derived from an EMBL/GenBank/DDBJ whole genome shotgun (WGS) entry which is preliminary data.</text>
</comment>
<evidence type="ECO:0000256" key="3">
    <source>
        <dbReference type="ARBA" id="ARBA00022723"/>
    </source>
</evidence>
<dbReference type="GO" id="GO:0046872">
    <property type="term" value="F:metal ion binding"/>
    <property type="evidence" value="ECO:0007669"/>
    <property type="project" value="UniProtKB-KW"/>
</dbReference>
<feature type="domain" description="Helicase ATP-binding" evidence="9">
    <location>
        <begin position="28"/>
        <end position="251"/>
    </location>
</feature>
<evidence type="ECO:0000256" key="4">
    <source>
        <dbReference type="ARBA" id="ARBA00022741"/>
    </source>
</evidence>
<dbReference type="InterPro" id="IPR013444">
    <property type="entry name" value="Helicase_Cas3_CRISPR-ass_Anaes"/>
</dbReference>
<dbReference type="RefSeq" id="WP_346053349.1">
    <property type="nucleotide sequence ID" value="NZ_JAYGII010000060.1"/>
</dbReference>
<dbReference type="EMBL" id="JAYGII010000060">
    <property type="protein sequence ID" value="MEA5446804.1"/>
    <property type="molecule type" value="Genomic_DNA"/>
</dbReference>
<comment type="similarity">
    <text evidence="1">In the N-terminal section; belongs to the CRISPR-associated nuclease Cas3-HD family.</text>
</comment>
<evidence type="ECO:0000256" key="2">
    <source>
        <dbReference type="ARBA" id="ARBA00009046"/>
    </source>
</evidence>
<dbReference type="Gene3D" id="1.10.3210.30">
    <property type="match status" value="1"/>
</dbReference>
<dbReference type="SUPFAM" id="SSF52540">
    <property type="entry name" value="P-loop containing nucleoside triphosphate hydrolases"/>
    <property type="match status" value="1"/>
</dbReference>
<dbReference type="NCBIfam" id="TIGR02621">
    <property type="entry name" value="cas3_GSU0051"/>
    <property type="match status" value="1"/>
</dbReference>
<dbReference type="GO" id="GO:0016787">
    <property type="term" value="F:hydrolase activity"/>
    <property type="evidence" value="ECO:0007669"/>
    <property type="project" value="UniProtKB-KW"/>
</dbReference>
<dbReference type="GO" id="GO:0005524">
    <property type="term" value="F:ATP binding"/>
    <property type="evidence" value="ECO:0007669"/>
    <property type="project" value="UniProtKB-KW"/>
</dbReference>
<dbReference type="InterPro" id="IPR027417">
    <property type="entry name" value="P-loop_NTPase"/>
</dbReference>
<dbReference type="GO" id="GO:0004386">
    <property type="term" value="F:helicase activity"/>
    <property type="evidence" value="ECO:0007669"/>
    <property type="project" value="UniProtKB-KW"/>
</dbReference>
<dbReference type="Gene3D" id="3.40.50.300">
    <property type="entry name" value="P-loop containing nucleotide triphosphate hydrolases"/>
    <property type="match status" value="2"/>
</dbReference>
<evidence type="ECO:0000256" key="7">
    <source>
        <dbReference type="ARBA" id="ARBA00022840"/>
    </source>
</evidence>